<dbReference type="FunCoup" id="H3B919">
    <property type="interactions" value="295"/>
</dbReference>
<dbReference type="PANTHER" id="PTHR22590:SF3">
    <property type="entry name" value="IQ DOMAIN-CONTAINING PROTEIN E"/>
    <property type="match status" value="1"/>
</dbReference>
<protein>
    <recommendedName>
        <fullName evidence="6">IQ motif containing E</fullName>
    </recommendedName>
</protein>
<evidence type="ECO:0000313" key="4">
    <source>
        <dbReference type="Ensembl" id="ENSLACP00000018390.1"/>
    </source>
</evidence>
<dbReference type="Gene3D" id="1.20.5.190">
    <property type="match status" value="1"/>
</dbReference>
<dbReference type="HOGENOM" id="CLU_015416_1_0_1"/>
<accession>H3B919</accession>
<keyword evidence="1" id="KW-0677">Repeat</keyword>
<evidence type="ECO:0000256" key="2">
    <source>
        <dbReference type="SAM" id="Coils"/>
    </source>
</evidence>
<dbReference type="Pfam" id="PF00612">
    <property type="entry name" value="IQ"/>
    <property type="match status" value="2"/>
</dbReference>
<name>H3B919_LATCH</name>
<feature type="compositionally biased region" description="Polar residues" evidence="3">
    <location>
        <begin position="358"/>
        <end position="373"/>
    </location>
</feature>
<dbReference type="SMART" id="SM00015">
    <property type="entry name" value="IQ"/>
    <property type="match status" value="3"/>
</dbReference>
<organism evidence="4 5">
    <name type="scientific">Latimeria chalumnae</name>
    <name type="common">Coelacanth</name>
    <dbReference type="NCBI Taxonomy" id="7897"/>
    <lineage>
        <taxon>Eukaryota</taxon>
        <taxon>Metazoa</taxon>
        <taxon>Chordata</taxon>
        <taxon>Craniata</taxon>
        <taxon>Vertebrata</taxon>
        <taxon>Euteleostomi</taxon>
        <taxon>Coelacanthiformes</taxon>
        <taxon>Coelacanthidae</taxon>
        <taxon>Latimeria</taxon>
    </lineage>
</organism>
<feature type="region of interest" description="Disordered" evidence="3">
    <location>
        <begin position="555"/>
        <end position="594"/>
    </location>
</feature>
<dbReference type="EMBL" id="AFYH01029941">
    <property type="status" value="NOT_ANNOTATED_CDS"/>
    <property type="molecule type" value="Genomic_DNA"/>
</dbReference>
<dbReference type="Ensembl" id="ENSLACT00000018523.1">
    <property type="protein sequence ID" value="ENSLACP00000018390.1"/>
    <property type="gene ID" value="ENSLACG00000016197.1"/>
</dbReference>
<dbReference type="EMBL" id="AFYH01029943">
    <property type="status" value="NOT_ANNOTATED_CDS"/>
    <property type="molecule type" value="Genomic_DNA"/>
</dbReference>
<dbReference type="eggNOG" id="ENOG502QUCA">
    <property type="taxonomic scope" value="Eukaryota"/>
</dbReference>
<evidence type="ECO:0008006" key="6">
    <source>
        <dbReference type="Google" id="ProtNLM"/>
    </source>
</evidence>
<feature type="region of interest" description="Disordered" evidence="3">
    <location>
        <begin position="113"/>
        <end position="134"/>
    </location>
</feature>
<dbReference type="InterPro" id="IPR052318">
    <property type="entry name" value="CellDiv_DevSignal_Domain"/>
</dbReference>
<sequence>GEDGLSIATYESDTEKKLKKKRASQKPPKSPKSPYLSNTQLYPKKAAVWRSLKGTGTMHTENPTARVPRELWLASLKHGAGLNHPVKSEYDSGHVRVVTSTSTPDYLKEAFGMKKPRHSRSASNEGYVPGTPSYKEKEDMYDEIMELKKMLQSQKSESDMMKTKLRRLEEENSRKDKQIEQLLDPCKSSEFTRSLADKKNDASVMMNSLKQKILKLEQQCKEKDNVINKLQTDLKMTSLEEMKITAETYYEEIQRLRLLLASSEAPEKKSPPESRESQKRQKVLNATILRLSKNIKQLQEENKTLKVDLDQALENSPVTGSAQGYAEWSKQRLIRRVSELEKNADELESARLQLSVADRSTQPVPAQSATPSPQGLDPQQEIERLRGLVKKLREDRSELQAQLAAKDMELKQLMREKVEMEKQLQRLQTTERSRLSEKDSPVFREEFQGLTEKVKRREAALEDGRQIREDLSQASFNKVVASTRKLHRIDHLEQISAQSPHITDRGKPDIRQDQAARTIQKHWKQFQKRKKDANLNEAAVMIQAAMRGHLARQSLLGTDGGTENHNASSLSTPRSKNPRLSHGESVQSLSSSTVKMDETVSLIQSAFRGHLTRAGQL</sequence>
<dbReference type="EMBL" id="AFYH01029944">
    <property type="status" value="NOT_ANNOTATED_CDS"/>
    <property type="molecule type" value="Genomic_DNA"/>
</dbReference>
<evidence type="ECO:0000256" key="1">
    <source>
        <dbReference type="ARBA" id="ARBA00022737"/>
    </source>
</evidence>
<dbReference type="InterPro" id="IPR000048">
    <property type="entry name" value="IQ_motif_EF-hand-BS"/>
</dbReference>
<feature type="compositionally biased region" description="Polar residues" evidence="3">
    <location>
        <begin position="584"/>
        <end position="594"/>
    </location>
</feature>
<dbReference type="PANTHER" id="PTHR22590">
    <property type="entry name" value="MYOSIN MOTOR DOMAIN-CONTAINING PROTEIN"/>
    <property type="match status" value="1"/>
</dbReference>
<keyword evidence="2" id="KW-0175">Coiled coil</keyword>
<dbReference type="Proteomes" id="UP000008672">
    <property type="component" value="Unassembled WGS sequence"/>
</dbReference>
<dbReference type="OMA" id="TLISKCQ"/>
<dbReference type="AlphaFoldDB" id="H3B919"/>
<feature type="compositionally biased region" description="Polar residues" evidence="3">
    <location>
        <begin position="561"/>
        <end position="575"/>
    </location>
</feature>
<feature type="coiled-coil region" evidence="2">
    <location>
        <begin position="382"/>
        <end position="430"/>
    </location>
</feature>
<evidence type="ECO:0000256" key="3">
    <source>
        <dbReference type="SAM" id="MobiDB-lite"/>
    </source>
</evidence>
<dbReference type="EMBL" id="AFYH01029942">
    <property type="status" value="NOT_ANNOTATED_CDS"/>
    <property type="molecule type" value="Genomic_DNA"/>
</dbReference>
<dbReference type="GeneTree" id="ENSGT00940000163679"/>
<dbReference type="EMBL" id="AFYH01029945">
    <property type="status" value="NOT_ANNOTATED_CDS"/>
    <property type="molecule type" value="Genomic_DNA"/>
</dbReference>
<dbReference type="STRING" id="7897.ENSLACP00000018390"/>
<reference evidence="4" key="3">
    <citation type="submission" date="2025-09" db="UniProtKB">
        <authorList>
            <consortium name="Ensembl"/>
        </authorList>
    </citation>
    <scope>IDENTIFICATION</scope>
</reference>
<dbReference type="EMBL" id="AFYH01029940">
    <property type="status" value="NOT_ANNOTATED_CDS"/>
    <property type="molecule type" value="Genomic_DNA"/>
</dbReference>
<keyword evidence="5" id="KW-1185">Reference proteome</keyword>
<dbReference type="InParanoid" id="H3B919"/>
<reference evidence="5" key="1">
    <citation type="submission" date="2011-08" db="EMBL/GenBank/DDBJ databases">
        <title>The draft genome of Latimeria chalumnae.</title>
        <authorList>
            <person name="Di Palma F."/>
            <person name="Alfoldi J."/>
            <person name="Johnson J."/>
            <person name="Berlin A."/>
            <person name="Gnerre S."/>
            <person name="Jaffe D."/>
            <person name="MacCallum I."/>
            <person name="Young S."/>
            <person name="Walker B.J."/>
            <person name="Lander E."/>
            <person name="Lindblad-Toh K."/>
        </authorList>
    </citation>
    <scope>NUCLEOTIDE SEQUENCE [LARGE SCALE GENOMIC DNA]</scope>
    <source>
        <strain evidence="5">Wild caught</strain>
    </source>
</reference>
<feature type="region of interest" description="Disordered" evidence="3">
    <location>
        <begin position="356"/>
        <end position="378"/>
    </location>
</feature>
<reference evidence="4" key="2">
    <citation type="submission" date="2025-08" db="UniProtKB">
        <authorList>
            <consortium name="Ensembl"/>
        </authorList>
    </citation>
    <scope>IDENTIFICATION</scope>
</reference>
<proteinExistence type="predicted"/>
<feature type="region of interest" description="Disordered" evidence="3">
    <location>
        <begin position="1"/>
        <end position="39"/>
    </location>
</feature>
<evidence type="ECO:0000313" key="5">
    <source>
        <dbReference type="Proteomes" id="UP000008672"/>
    </source>
</evidence>
<dbReference type="PROSITE" id="PS50096">
    <property type="entry name" value="IQ"/>
    <property type="match status" value="2"/>
</dbReference>